<keyword evidence="9" id="KW-1185">Reference proteome</keyword>
<reference evidence="8 9" key="1">
    <citation type="submission" date="2018-01" db="EMBL/GenBank/DDBJ databases">
        <title>Draft genome sequence of Paucibacter aquatile CR182 isolated from freshwater of the Nakdong River.</title>
        <authorList>
            <person name="Choi A."/>
            <person name="Chung E.J."/>
        </authorList>
    </citation>
    <scope>NUCLEOTIDE SEQUENCE [LARGE SCALE GENOMIC DNA]</scope>
    <source>
        <strain evidence="8 9">CR182</strain>
    </source>
</reference>
<dbReference type="GO" id="GO:0016887">
    <property type="term" value="F:ATP hydrolysis activity"/>
    <property type="evidence" value="ECO:0007669"/>
    <property type="project" value="InterPro"/>
</dbReference>
<keyword evidence="2" id="KW-0813">Transport</keyword>
<dbReference type="InterPro" id="IPR050763">
    <property type="entry name" value="ABC_transporter_ATP-binding"/>
</dbReference>
<evidence type="ECO:0000313" key="9">
    <source>
        <dbReference type="Proteomes" id="UP000235916"/>
    </source>
</evidence>
<protein>
    <recommendedName>
        <fullName evidence="7">ABC transporter domain-containing protein</fullName>
    </recommendedName>
</protein>
<dbReference type="Gene3D" id="3.40.50.300">
    <property type="entry name" value="P-loop containing nucleotide triphosphate hydrolases"/>
    <property type="match status" value="1"/>
</dbReference>
<dbReference type="InterPro" id="IPR003593">
    <property type="entry name" value="AAA+_ATPase"/>
</dbReference>
<dbReference type="InterPro" id="IPR027417">
    <property type="entry name" value="P-loop_NTPase"/>
</dbReference>
<feature type="domain" description="ABC transporter" evidence="7">
    <location>
        <begin position="16"/>
        <end position="250"/>
    </location>
</feature>
<comment type="caution">
    <text evidence="8">The sequence shown here is derived from an EMBL/GenBank/DDBJ whole genome shotgun (WGS) entry which is preliminary data.</text>
</comment>
<organism evidence="8 9">
    <name type="scientific">Kinneretia aquatilis</name>
    <dbReference type="NCBI Taxonomy" id="2070761"/>
    <lineage>
        <taxon>Bacteria</taxon>
        <taxon>Pseudomonadati</taxon>
        <taxon>Pseudomonadota</taxon>
        <taxon>Betaproteobacteria</taxon>
        <taxon>Burkholderiales</taxon>
        <taxon>Sphaerotilaceae</taxon>
        <taxon>Roseateles</taxon>
    </lineage>
</organism>
<evidence type="ECO:0000256" key="3">
    <source>
        <dbReference type="ARBA" id="ARBA00022458"/>
    </source>
</evidence>
<keyword evidence="4" id="KW-0472">Membrane</keyword>
<evidence type="ECO:0000259" key="7">
    <source>
        <dbReference type="PROSITE" id="PS50893"/>
    </source>
</evidence>
<evidence type="ECO:0000256" key="2">
    <source>
        <dbReference type="ARBA" id="ARBA00022448"/>
    </source>
</evidence>
<dbReference type="SUPFAM" id="SSF52540">
    <property type="entry name" value="P-loop containing nucleoside triphosphate hydrolases"/>
    <property type="match status" value="1"/>
</dbReference>
<dbReference type="AlphaFoldDB" id="A0A2N8L0E9"/>
<dbReference type="RefSeq" id="WP_102769105.1">
    <property type="nucleotide sequence ID" value="NZ_POSP01000003.1"/>
</dbReference>
<dbReference type="EMBL" id="POSP01000003">
    <property type="protein sequence ID" value="PND39185.1"/>
    <property type="molecule type" value="Genomic_DNA"/>
</dbReference>
<dbReference type="SMART" id="SM00382">
    <property type="entry name" value="AAA"/>
    <property type="match status" value="1"/>
</dbReference>
<evidence type="ECO:0000256" key="6">
    <source>
        <dbReference type="ARBA" id="ARBA00022840"/>
    </source>
</evidence>
<dbReference type="CDD" id="cd03230">
    <property type="entry name" value="ABC_DR_subfamily_A"/>
    <property type="match status" value="1"/>
</dbReference>
<proteinExistence type="inferred from homology"/>
<dbReference type="Pfam" id="PF00005">
    <property type="entry name" value="ABC_tran"/>
    <property type="match status" value="1"/>
</dbReference>
<evidence type="ECO:0000256" key="1">
    <source>
        <dbReference type="ARBA" id="ARBA00005417"/>
    </source>
</evidence>
<dbReference type="OrthoDB" id="9776369at2"/>
<evidence type="ECO:0000256" key="4">
    <source>
        <dbReference type="ARBA" id="ARBA00022475"/>
    </source>
</evidence>
<dbReference type="PANTHER" id="PTHR42711:SF5">
    <property type="entry name" value="ABC TRANSPORTER ATP-BINDING PROTEIN NATA"/>
    <property type="match status" value="1"/>
</dbReference>
<sequence length="333" mass="36780">MDPERSTNDTTAGLLLQLQQASKHYTRGGGSVQALDQFDLELKAGEVIGLLGPNGSGKTTLVKILTGLCDADQGELRWRKDPARAAGQPGPHLREIGVLLEGRGAAYERLTTLENARYFCELREQRFSLDRCRQMADLLGLSDLDTPIRQLSTGNKLRAALIGALIHRPALVLLDEPTLGLDLEGVERLHALVHQGAAEGQTFLIGSHDLHFIERLCPRIVCIHRGRKRFDGAREAFVHQDYRYRLVVRSEQACPPPPEWLGPRDWQAAPGEAGGWSLPLRDPPEAARLMAEWAAWLGRCSALQLRAIELREHYLEHLGLSATEASIEGAPTP</sequence>
<evidence type="ECO:0000256" key="5">
    <source>
        <dbReference type="ARBA" id="ARBA00022741"/>
    </source>
</evidence>
<dbReference type="PANTHER" id="PTHR42711">
    <property type="entry name" value="ABC TRANSPORTER ATP-BINDING PROTEIN"/>
    <property type="match status" value="1"/>
</dbReference>
<dbReference type="PROSITE" id="PS50893">
    <property type="entry name" value="ABC_TRANSPORTER_2"/>
    <property type="match status" value="1"/>
</dbReference>
<dbReference type="Proteomes" id="UP000235916">
    <property type="component" value="Unassembled WGS sequence"/>
</dbReference>
<dbReference type="InterPro" id="IPR003439">
    <property type="entry name" value="ABC_transporter-like_ATP-bd"/>
</dbReference>
<dbReference type="GO" id="GO:0005524">
    <property type="term" value="F:ATP binding"/>
    <property type="evidence" value="ECO:0007669"/>
    <property type="project" value="UniProtKB-KW"/>
</dbReference>
<comment type="similarity">
    <text evidence="1">Belongs to the ABC transporter superfamily.</text>
</comment>
<keyword evidence="3" id="KW-0536">Nodulation</keyword>
<gene>
    <name evidence="8" type="ORF">C1O66_17750</name>
</gene>
<name>A0A2N8L0E9_9BURK</name>
<keyword evidence="6" id="KW-0067">ATP-binding</keyword>
<accession>A0A2N8L0E9</accession>
<keyword evidence="4" id="KW-1003">Cell membrane</keyword>
<evidence type="ECO:0000313" key="8">
    <source>
        <dbReference type="EMBL" id="PND39185.1"/>
    </source>
</evidence>
<keyword evidence="5" id="KW-0547">Nucleotide-binding</keyword>